<feature type="region of interest" description="Disordered" evidence="9">
    <location>
        <begin position="1418"/>
        <end position="1477"/>
    </location>
</feature>
<reference evidence="13" key="1">
    <citation type="submission" date="2021-02" db="EMBL/GenBank/DDBJ databases">
        <authorList>
            <person name="Dougan E. K."/>
            <person name="Rhodes N."/>
            <person name="Thang M."/>
            <person name="Chan C."/>
        </authorList>
    </citation>
    <scope>NUCLEOTIDE SEQUENCE</scope>
</reference>
<evidence type="ECO:0000313" key="13">
    <source>
        <dbReference type="EMBL" id="CAE7258483.1"/>
    </source>
</evidence>
<organism evidence="13 14">
    <name type="scientific">Symbiodinium natans</name>
    <dbReference type="NCBI Taxonomy" id="878477"/>
    <lineage>
        <taxon>Eukaryota</taxon>
        <taxon>Sar</taxon>
        <taxon>Alveolata</taxon>
        <taxon>Dinophyceae</taxon>
        <taxon>Suessiales</taxon>
        <taxon>Symbiodiniaceae</taxon>
        <taxon>Symbiodinium</taxon>
    </lineage>
</organism>
<keyword evidence="6" id="KW-0804">Transcription</keyword>
<evidence type="ECO:0000259" key="12">
    <source>
        <dbReference type="PROSITE" id="PS50119"/>
    </source>
</evidence>
<feature type="region of interest" description="Disordered" evidence="9">
    <location>
        <begin position="133"/>
        <end position="153"/>
    </location>
</feature>
<keyword evidence="7" id="KW-0539">Nucleus</keyword>
<gene>
    <name evidence="13" type="primary">BBX19</name>
    <name evidence="13" type="ORF">SNAT2548_LOCUS13447</name>
</gene>
<evidence type="ECO:0000256" key="4">
    <source>
        <dbReference type="ARBA" id="ARBA00022833"/>
    </source>
</evidence>
<keyword evidence="10" id="KW-0472">Membrane</keyword>
<evidence type="ECO:0000256" key="8">
    <source>
        <dbReference type="PROSITE-ProRule" id="PRU00024"/>
    </source>
</evidence>
<evidence type="ECO:0000256" key="11">
    <source>
        <dbReference type="SAM" id="SignalP"/>
    </source>
</evidence>
<feature type="signal peptide" evidence="11">
    <location>
        <begin position="1"/>
        <end position="24"/>
    </location>
</feature>
<evidence type="ECO:0000256" key="1">
    <source>
        <dbReference type="ARBA" id="ARBA00004123"/>
    </source>
</evidence>
<keyword evidence="2" id="KW-0479">Metal-binding</keyword>
<keyword evidence="5" id="KW-0805">Transcription regulation</keyword>
<evidence type="ECO:0000256" key="2">
    <source>
        <dbReference type="ARBA" id="ARBA00022723"/>
    </source>
</evidence>
<keyword evidence="3" id="KW-0677">Repeat</keyword>
<keyword evidence="10" id="KW-1133">Transmembrane helix</keyword>
<dbReference type="SUPFAM" id="SSF56399">
    <property type="entry name" value="ADP-ribosylation"/>
    <property type="match status" value="1"/>
</dbReference>
<dbReference type="CDD" id="cd19821">
    <property type="entry name" value="Bbox1_BBX-like"/>
    <property type="match status" value="1"/>
</dbReference>
<sequence>MVCQVGPVLSVLWICSWLLSHGHGAMELHKVSDQPFAVPVTRRSPEWGWLEYLLHASCSTYRLRLRSAWSVANKRLSVEFEARCKGLLQLHAWLPVAEIPFGQTVEDICRNGFKAGHTGVSFHVGNLQLPSLYSDGRDRGGNDRGHGVKSRGRSLPAGRRLYEFLLCRIGAGRSYLIDNPSHAETLALPPEYDSFFTRHSPANEQVIHEEYPGVLPRHVLHHEYMVRDPAQALPVYLVHFEFDPEMPELLNLPLCDSCGLQAAMVYCEADDAILCRPCDSRVHSANKLAARHIRVDINRRPNAPLGSCPDHAGSEADMYCTDAFLKLAMLWKPCWATATYMADVSTQECKVPVCQHCRKLGSHSAGEAKKHRLVNLREAYQHALKASSVTANGVLTERQRVESQQVAELDQRLVTVQESTQALEDGIYDQVQLAVKQGQALAEEQASLFMADELEAKRQLDQAAWMDNFLEDHVKNLPPPDFLEAWLLHAQVRQEVNQLGRLTQLRGSATLRLEGGLRLVADTAEAVDLAQVVFPALQQELPDQAMELQSSGYTRHTPLLQAQTMVTHCGLVAMMELGHLCTDGTIMLSFQVRKRMDELKWDKAQKEKKGDKGEEEVNMKEAKAGAETSARKFFQPAEQPPFMPKFIPSVPMAKWHGRYGDGAASAGLDLILTPCLELICSHTEDRSCPVFSMQALPDIAKDCQCHDSMPYCFQDGRQMCYRSDGRLDLHYFAVNCESCICEPSQDAGSGSTSFAGPSDITCSTADGAQDVVLAPDASGNCFCPDERPQCVVLPGEEPGCLTGEAQPSSTLASAFRAGCAADSCSCRASCPSFARRSFADRIGDCHCPVDAPLCYQDGTAGCLSSTGVTSRTYFSSSCGARCECVEQLEGQCDPRSCLETADCIFSTCRDCDVCKGITRCPTSPGDNSITLPDWSGNCKCKDQQVCYEGGSITPGCPVAPAGRSQFLFQISCLDCICDKLTSSAGTGNVKCPKFARDNLPGWSGDCVCPDDMPDCYKDGVRWCFRTDGQRDLHYFDPGCLDCECRAALIVNGTAEQVKPCPDFAKFSSSNAFQNCVCPDDRPLCVQSDGTAAEGRVGPYCQAAQGWDSSTEFRHDCTTCSCAVGAGEGSNLRDFTAEEQLTAEGVTYIRLDLVLDIRLVNTFNSLSQWSLVVDGVLLTDAARQAVAASAAHGLARPGAPAVGICESLTDVQGRTIDGGDFEDVRVQRLYAELGVMWAKTAEIINGTGRRLGDDRTSALRALQTLGAKSLGELTVHELEMLLSLRTAFRPARFKQQLDIELQRLLNDTITWHPTPGLVQAPRLSVSRASPVASSDLSGYAPLSVLGPLAPEAPSRRNLKAPVDVVETTAQPDTEGATDASELDLLTLLPAGIAIVSSLLGVLLLYCVVRWVRRCLRRRRERRAEDAKGSPRSPRGSPRSPRSPRHPSSPRHGTADVTASSSMGTAKVKRTGTATTDLRQGTSSVFDTFNKPIQKDVGMTLAERQRTGQKTISADAQTSIGIALEADGDDGSPRQKKGGLMGRFRRGKDKGDRGDKGSSPNQSPRSGSPRSPRSPQ</sequence>
<dbReference type="Gene3D" id="3.90.228.10">
    <property type="match status" value="1"/>
</dbReference>
<dbReference type="EMBL" id="CAJNDS010001413">
    <property type="protein sequence ID" value="CAE7258483.1"/>
    <property type="molecule type" value="Genomic_DNA"/>
</dbReference>
<evidence type="ECO:0000256" key="3">
    <source>
        <dbReference type="ARBA" id="ARBA00022737"/>
    </source>
</evidence>
<dbReference type="GO" id="GO:0008270">
    <property type="term" value="F:zinc ion binding"/>
    <property type="evidence" value="ECO:0007669"/>
    <property type="project" value="UniProtKB-KW"/>
</dbReference>
<keyword evidence="8" id="KW-0863">Zinc-finger</keyword>
<keyword evidence="4" id="KW-0862">Zinc</keyword>
<feature type="compositionally biased region" description="Low complexity" evidence="9">
    <location>
        <begin position="1555"/>
        <end position="1574"/>
    </location>
</feature>
<evidence type="ECO:0000256" key="7">
    <source>
        <dbReference type="ARBA" id="ARBA00023242"/>
    </source>
</evidence>
<dbReference type="SMART" id="SM00336">
    <property type="entry name" value="BBOX"/>
    <property type="match status" value="1"/>
</dbReference>
<evidence type="ECO:0000313" key="14">
    <source>
        <dbReference type="Proteomes" id="UP000604046"/>
    </source>
</evidence>
<evidence type="ECO:0000256" key="6">
    <source>
        <dbReference type="ARBA" id="ARBA00023163"/>
    </source>
</evidence>
<dbReference type="PROSITE" id="PS50119">
    <property type="entry name" value="ZF_BBOX"/>
    <property type="match status" value="1"/>
</dbReference>
<feature type="compositionally biased region" description="Low complexity" evidence="9">
    <location>
        <begin position="1428"/>
        <end position="1438"/>
    </location>
</feature>
<evidence type="ECO:0000256" key="9">
    <source>
        <dbReference type="SAM" id="MobiDB-lite"/>
    </source>
</evidence>
<evidence type="ECO:0000256" key="5">
    <source>
        <dbReference type="ARBA" id="ARBA00023015"/>
    </source>
</evidence>
<dbReference type="InterPro" id="IPR049808">
    <property type="entry name" value="CONSTANS-like_Bbox1"/>
</dbReference>
<dbReference type="InterPro" id="IPR051979">
    <property type="entry name" value="B-box_zinc_finger"/>
</dbReference>
<keyword evidence="14" id="KW-1185">Reference proteome</keyword>
<feature type="compositionally biased region" description="Basic and acidic residues" evidence="9">
    <location>
        <begin position="135"/>
        <end position="146"/>
    </location>
</feature>
<dbReference type="OrthoDB" id="2418081at2759"/>
<comment type="subcellular location">
    <subcellularLocation>
        <location evidence="1">Nucleus</location>
    </subcellularLocation>
</comment>
<accession>A0A812MB39</accession>
<evidence type="ECO:0000256" key="10">
    <source>
        <dbReference type="SAM" id="Phobius"/>
    </source>
</evidence>
<comment type="caution">
    <text evidence="13">The sequence shown here is derived from an EMBL/GenBank/DDBJ whole genome shotgun (WGS) entry which is preliminary data.</text>
</comment>
<dbReference type="InterPro" id="IPR000315">
    <property type="entry name" value="Znf_B-box"/>
</dbReference>
<protein>
    <submittedName>
        <fullName evidence="13">BBX19 protein</fullName>
    </submittedName>
</protein>
<keyword evidence="10" id="KW-0812">Transmembrane</keyword>
<keyword evidence="11" id="KW-0732">Signal</keyword>
<feature type="transmembrane region" description="Helical" evidence="10">
    <location>
        <begin position="1386"/>
        <end position="1410"/>
    </location>
</feature>
<dbReference type="Proteomes" id="UP000604046">
    <property type="component" value="Unassembled WGS sequence"/>
</dbReference>
<feature type="domain" description="B box-type" evidence="12">
    <location>
        <begin position="250"/>
        <end position="297"/>
    </location>
</feature>
<dbReference type="PANTHER" id="PTHR31832">
    <property type="entry name" value="B-BOX ZINC FINGER PROTEIN 22"/>
    <property type="match status" value="1"/>
</dbReference>
<dbReference type="GO" id="GO:0005634">
    <property type="term" value="C:nucleus"/>
    <property type="evidence" value="ECO:0007669"/>
    <property type="project" value="UniProtKB-SubCell"/>
</dbReference>
<name>A0A812MB39_9DINO</name>
<proteinExistence type="predicted"/>
<feature type="region of interest" description="Disordered" evidence="9">
    <location>
        <begin position="1521"/>
        <end position="1574"/>
    </location>
</feature>
<dbReference type="PANTHER" id="PTHR31832:SF63">
    <property type="entry name" value="B-BOX ZINC FINGER PROTEIN 23"/>
    <property type="match status" value="1"/>
</dbReference>
<feature type="chain" id="PRO_5032756108" evidence="11">
    <location>
        <begin position="25"/>
        <end position="1574"/>
    </location>
</feature>
<dbReference type="Gene3D" id="3.30.160.60">
    <property type="entry name" value="Classic Zinc Finger"/>
    <property type="match status" value="2"/>
</dbReference>